<dbReference type="AlphaFoldDB" id="A0A0C3BKU6"/>
<dbReference type="EMBL" id="KN824279">
    <property type="protein sequence ID" value="KIM32654.1"/>
    <property type="molecule type" value="Genomic_DNA"/>
</dbReference>
<dbReference type="HOGENOM" id="CLU_033258_0_0_1"/>
<accession>A0A0C3BKU6</accession>
<feature type="transmembrane region" description="Helical" evidence="1">
    <location>
        <begin position="244"/>
        <end position="266"/>
    </location>
</feature>
<feature type="transmembrane region" description="Helical" evidence="1">
    <location>
        <begin position="183"/>
        <end position="201"/>
    </location>
</feature>
<evidence type="ECO:0000313" key="3">
    <source>
        <dbReference type="EMBL" id="KIM32654.1"/>
    </source>
</evidence>
<protein>
    <recommendedName>
        <fullName evidence="2">DUF6533 domain-containing protein</fullName>
    </recommendedName>
</protein>
<feature type="domain" description="DUF6533" evidence="2">
    <location>
        <begin position="31"/>
        <end position="74"/>
    </location>
</feature>
<dbReference type="Pfam" id="PF20151">
    <property type="entry name" value="DUF6533"/>
    <property type="match status" value="1"/>
</dbReference>
<keyword evidence="4" id="KW-1185">Reference proteome</keyword>
<reference evidence="3 4" key="1">
    <citation type="submission" date="2014-04" db="EMBL/GenBank/DDBJ databases">
        <authorList>
            <consortium name="DOE Joint Genome Institute"/>
            <person name="Kuo A."/>
            <person name="Zuccaro A."/>
            <person name="Kohler A."/>
            <person name="Nagy L.G."/>
            <person name="Floudas D."/>
            <person name="Copeland A."/>
            <person name="Barry K.W."/>
            <person name="Cichocki N."/>
            <person name="Veneault-Fourrey C."/>
            <person name="LaButti K."/>
            <person name="Lindquist E.A."/>
            <person name="Lipzen A."/>
            <person name="Lundell T."/>
            <person name="Morin E."/>
            <person name="Murat C."/>
            <person name="Sun H."/>
            <person name="Tunlid A."/>
            <person name="Henrissat B."/>
            <person name="Grigoriev I.V."/>
            <person name="Hibbett D.S."/>
            <person name="Martin F."/>
            <person name="Nordberg H.P."/>
            <person name="Cantor M.N."/>
            <person name="Hua S.X."/>
        </authorList>
    </citation>
    <scope>NUCLEOTIDE SEQUENCE [LARGE SCALE GENOMIC DNA]</scope>
    <source>
        <strain evidence="3 4">MAFF 305830</strain>
    </source>
</reference>
<dbReference type="STRING" id="933852.A0A0C3BKU6"/>
<name>A0A0C3BKU6_SERVB</name>
<keyword evidence="1" id="KW-1133">Transmembrane helix</keyword>
<evidence type="ECO:0000256" key="1">
    <source>
        <dbReference type="SAM" id="Phobius"/>
    </source>
</evidence>
<evidence type="ECO:0000313" key="4">
    <source>
        <dbReference type="Proteomes" id="UP000054097"/>
    </source>
</evidence>
<gene>
    <name evidence="3" type="ORF">M408DRAFT_20032</name>
</gene>
<keyword evidence="1" id="KW-0472">Membrane</keyword>
<feature type="transmembrane region" description="Helical" evidence="1">
    <location>
        <begin position="221"/>
        <end position="238"/>
    </location>
</feature>
<feature type="transmembrane region" description="Helical" evidence="1">
    <location>
        <begin position="99"/>
        <end position="120"/>
    </location>
</feature>
<evidence type="ECO:0000259" key="2">
    <source>
        <dbReference type="Pfam" id="PF20151"/>
    </source>
</evidence>
<dbReference type="InterPro" id="IPR045340">
    <property type="entry name" value="DUF6533"/>
</dbReference>
<keyword evidence="1" id="KW-0812">Transmembrane</keyword>
<dbReference type="Proteomes" id="UP000054097">
    <property type="component" value="Unassembled WGS sequence"/>
</dbReference>
<sequence>MDSGSVQALVGASRITRLAVGLEALRIVRSFNCVTLTLLLWDMVLTIRTEIAVVWTARLSVVKTLFLLNRYLTPAVVILHLWTFSGVASGLNTPICRTIYSFAAVAEFVSIAIVSLVIILRLYSLYELSHRAFYGILVFWSIMLMSAAALLITNFWLDLNKLVYSRSLNICVADLQEKLWTQWLPSLADHAFLAAFLTINAMSTPRPAQTRILAVIYRDGILYNAFAVIILLATILIWRFTGPVYSVLALFSPGIFLAMASSHFLLSMKTCDSIQQISNSQPPPTSYRMSPLNFKHMAHDSYYRDDITSESVCSTSNGGHITSGNSENMHPDGRSVRMQTTFLKKRAWWLFGATYERVVTDTLIEVAPRNDLGENGIPMARLQVSRLGRYDQWI</sequence>
<feature type="transmembrane region" description="Helical" evidence="1">
    <location>
        <begin position="132"/>
        <end position="157"/>
    </location>
</feature>
<feature type="transmembrane region" description="Helical" evidence="1">
    <location>
        <begin position="68"/>
        <end position="87"/>
    </location>
</feature>
<reference evidence="4" key="2">
    <citation type="submission" date="2015-01" db="EMBL/GenBank/DDBJ databases">
        <title>Evolutionary Origins and Diversification of the Mycorrhizal Mutualists.</title>
        <authorList>
            <consortium name="DOE Joint Genome Institute"/>
            <consortium name="Mycorrhizal Genomics Consortium"/>
            <person name="Kohler A."/>
            <person name="Kuo A."/>
            <person name="Nagy L.G."/>
            <person name="Floudas D."/>
            <person name="Copeland A."/>
            <person name="Barry K.W."/>
            <person name="Cichocki N."/>
            <person name="Veneault-Fourrey C."/>
            <person name="LaButti K."/>
            <person name="Lindquist E.A."/>
            <person name="Lipzen A."/>
            <person name="Lundell T."/>
            <person name="Morin E."/>
            <person name="Murat C."/>
            <person name="Riley R."/>
            <person name="Ohm R."/>
            <person name="Sun H."/>
            <person name="Tunlid A."/>
            <person name="Henrissat B."/>
            <person name="Grigoriev I.V."/>
            <person name="Hibbett D.S."/>
            <person name="Martin F."/>
        </authorList>
    </citation>
    <scope>NUCLEOTIDE SEQUENCE [LARGE SCALE GENOMIC DNA]</scope>
    <source>
        <strain evidence="4">MAFF 305830</strain>
    </source>
</reference>
<organism evidence="3 4">
    <name type="scientific">Serendipita vermifera MAFF 305830</name>
    <dbReference type="NCBI Taxonomy" id="933852"/>
    <lineage>
        <taxon>Eukaryota</taxon>
        <taxon>Fungi</taxon>
        <taxon>Dikarya</taxon>
        <taxon>Basidiomycota</taxon>
        <taxon>Agaricomycotina</taxon>
        <taxon>Agaricomycetes</taxon>
        <taxon>Sebacinales</taxon>
        <taxon>Serendipitaceae</taxon>
        <taxon>Serendipita</taxon>
    </lineage>
</organism>
<proteinExistence type="predicted"/>
<dbReference type="OrthoDB" id="3251775at2759"/>